<evidence type="ECO:0000256" key="2">
    <source>
        <dbReference type="SAM" id="MobiDB-lite"/>
    </source>
</evidence>
<feature type="region of interest" description="Disordered" evidence="2">
    <location>
        <begin position="472"/>
        <end position="499"/>
    </location>
</feature>
<proteinExistence type="predicted"/>
<name>A0AAD8N2K0_9APIA</name>
<dbReference type="EMBL" id="JAUIZM010000002">
    <property type="protein sequence ID" value="KAK1399435.1"/>
    <property type="molecule type" value="Genomic_DNA"/>
</dbReference>
<sequence>MVWVPVVRVAGLGERMSLGEDLIWVLADAVYNHYKRISIDSLDNNFPVTPFGWKGRRSFVITSITAFGFGEQTGDRLSIQKKGLLVQNSLPIRFLCTVTTPKAEMERVPSQAEAVVESTKNYQDDLQNLGLRIKQHKDQIKFLKTQKNIVEASIRDMQVTIGKYHTSTGSVSEIEEGTSKYLNQGKSAAGLICQLNAHPEIEVSDSPLVKDVLGIVATLGKVDDENLGRLLAEYLGKETMMAIVCKTFDGVKALESYDKEGIIDRNSGLHGIGSSFGRTLEGRFRVICLNGLIPYVGEFVADDPQRRLDLLKPKLPGGETPCGFVGYAVNLVHIDNQNLFCVTSSSHGLRETLFYHLFSHLQVYRTEKDMQQALPCIKNGAVSLDGGMIRSPGVFNLGPREEAQVKFPRISGKSSLPENNEIENILKSKKWNQERLLEDIRREQSLLDQAKFNLEIKKKEFVRFLAQSSQYAPSQYAPDQPPQAPLQQTPAGQERFTPR</sequence>
<dbReference type="PANTHER" id="PTHR33566:SF6">
    <property type="entry name" value="PROTEIN DEFECTIVE IN MERISTEM SILENCING 3"/>
    <property type="match status" value="1"/>
</dbReference>
<protein>
    <submittedName>
        <fullName evidence="3">Protein DEFECTIVE IN MERISTEM SILENCING 3</fullName>
    </submittedName>
</protein>
<comment type="caution">
    <text evidence="3">The sequence shown here is derived from an EMBL/GenBank/DDBJ whole genome shotgun (WGS) entry which is preliminary data.</text>
</comment>
<evidence type="ECO:0000313" key="3">
    <source>
        <dbReference type="EMBL" id="KAK1399435.1"/>
    </source>
</evidence>
<feature type="coiled-coil region" evidence="1">
    <location>
        <begin position="119"/>
        <end position="153"/>
    </location>
</feature>
<reference evidence="3" key="1">
    <citation type="submission" date="2023-02" db="EMBL/GenBank/DDBJ databases">
        <title>Genome of toxic invasive species Heracleum sosnowskyi carries increased number of genes despite the absence of recent whole-genome duplications.</title>
        <authorList>
            <person name="Schelkunov M."/>
            <person name="Shtratnikova V."/>
            <person name="Makarenko M."/>
            <person name="Klepikova A."/>
            <person name="Omelchenko D."/>
            <person name="Novikova G."/>
            <person name="Obukhova E."/>
            <person name="Bogdanov V."/>
            <person name="Penin A."/>
            <person name="Logacheva M."/>
        </authorList>
    </citation>
    <scope>NUCLEOTIDE SEQUENCE</scope>
    <source>
        <strain evidence="3">Hsosn_3</strain>
        <tissue evidence="3">Leaf</tissue>
    </source>
</reference>
<organism evidence="3 4">
    <name type="scientific">Heracleum sosnowskyi</name>
    <dbReference type="NCBI Taxonomy" id="360622"/>
    <lineage>
        <taxon>Eukaryota</taxon>
        <taxon>Viridiplantae</taxon>
        <taxon>Streptophyta</taxon>
        <taxon>Embryophyta</taxon>
        <taxon>Tracheophyta</taxon>
        <taxon>Spermatophyta</taxon>
        <taxon>Magnoliopsida</taxon>
        <taxon>eudicotyledons</taxon>
        <taxon>Gunneridae</taxon>
        <taxon>Pentapetalae</taxon>
        <taxon>asterids</taxon>
        <taxon>campanulids</taxon>
        <taxon>Apiales</taxon>
        <taxon>Apiaceae</taxon>
        <taxon>Apioideae</taxon>
        <taxon>apioid superclade</taxon>
        <taxon>Tordylieae</taxon>
        <taxon>Tordyliinae</taxon>
        <taxon>Heracleum</taxon>
    </lineage>
</organism>
<reference evidence="3" key="2">
    <citation type="submission" date="2023-05" db="EMBL/GenBank/DDBJ databases">
        <authorList>
            <person name="Schelkunov M.I."/>
        </authorList>
    </citation>
    <scope>NUCLEOTIDE SEQUENCE</scope>
    <source>
        <strain evidence="3">Hsosn_3</strain>
        <tissue evidence="3">Leaf</tissue>
    </source>
</reference>
<keyword evidence="4" id="KW-1185">Reference proteome</keyword>
<dbReference type="Proteomes" id="UP001237642">
    <property type="component" value="Unassembled WGS sequence"/>
</dbReference>
<evidence type="ECO:0000313" key="4">
    <source>
        <dbReference type="Proteomes" id="UP001237642"/>
    </source>
</evidence>
<accession>A0AAD8N2K0</accession>
<gene>
    <name evidence="3" type="ORF">POM88_009298</name>
</gene>
<dbReference type="AlphaFoldDB" id="A0AAD8N2K0"/>
<dbReference type="PANTHER" id="PTHR33566">
    <property type="entry name" value="EN/SPM-LIKE TRANSPOSON-RELATED"/>
    <property type="match status" value="1"/>
</dbReference>
<evidence type="ECO:0000256" key="1">
    <source>
        <dbReference type="SAM" id="Coils"/>
    </source>
</evidence>
<keyword evidence="1" id="KW-0175">Coiled coil</keyword>